<evidence type="ECO:0000256" key="2">
    <source>
        <dbReference type="SAM" id="MobiDB-lite"/>
    </source>
</evidence>
<feature type="transmembrane region" description="Helical" evidence="3">
    <location>
        <begin position="754"/>
        <end position="775"/>
    </location>
</feature>
<feature type="transmembrane region" description="Helical" evidence="3">
    <location>
        <begin position="507"/>
        <end position="528"/>
    </location>
</feature>
<feature type="transmembrane region" description="Helical" evidence="3">
    <location>
        <begin position="902"/>
        <end position="922"/>
    </location>
</feature>
<dbReference type="Gene3D" id="2.20.110.10">
    <property type="entry name" value="Histone H3 K4-specific methyltransferase SET7/9 N-terminal domain"/>
    <property type="match status" value="1"/>
</dbReference>
<dbReference type="EMBL" id="CYKH01002075">
    <property type="protein sequence ID" value="CUG92681.1"/>
    <property type="molecule type" value="Genomic_DNA"/>
</dbReference>
<keyword evidence="3" id="KW-0472">Membrane</keyword>
<gene>
    <name evidence="4" type="ORF">BSAL_38830</name>
</gene>
<feature type="region of interest" description="Disordered" evidence="2">
    <location>
        <begin position="1"/>
        <end position="22"/>
    </location>
</feature>
<dbReference type="OMA" id="CANHRAR"/>
<organism evidence="4 5">
    <name type="scientific">Bodo saltans</name>
    <name type="common">Flagellated protozoan</name>
    <dbReference type="NCBI Taxonomy" id="75058"/>
    <lineage>
        <taxon>Eukaryota</taxon>
        <taxon>Discoba</taxon>
        <taxon>Euglenozoa</taxon>
        <taxon>Kinetoplastea</taxon>
        <taxon>Metakinetoplastina</taxon>
        <taxon>Eubodonida</taxon>
        <taxon>Bodonidae</taxon>
        <taxon>Bodo</taxon>
    </lineage>
</organism>
<keyword evidence="3" id="KW-1133">Transmembrane helix</keyword>
<protein>
    <recommendedName>
        <fullName evidence="6">Transmembrane protein</fullName>
    </recommendedName>
</protein>
<evidence type="ECO:0000256" key="3">
    <source>
        <dbReference type="SAM" id="Phobius"/>
    </source>
</evidence>
<dbReference type="PANTHER" id="PTHR43215">
    <property type="entry name" value="RADIAL SPOKE HEAD 1 HOMOLOG"/>
    <property type="match status" value="1"/>
</dbReference>
<proteinExistence type="predicted"/>
<dbReference type="Pfam" id="PF02493">
    <property type="entry name" value="MORN"/>
    <property type="match status" value="3"/>
</dbReference>
<keyword evidence="3" id="KW-0812">Transmembrane</keyword>
<feature type="transmembrane region" description="Helical" evidence="3">
    <location>
        <begin position="618"/>
        <end position="635"/>
    </location>
</feature>
<evidence type="ECO:0000313" key="4">
    <source>
        <dbReference type="EMBL" id="CUG92681.1"/>
    </source>
</evidence>
<reference evidence="5" key="1">
    <citation type="submission" date="2015-09" db="EMBL/GenBank/DDBJ databases">
        <authorList>
            <consortium name="Pathogen Informatics"/>
        </authorList>
    </citation>
    <scope>NUCLEOTIDE SEQUENCE [LARGE SCALE GENOMIC DNA]</scope>
    <source>
        <strain evidence="5">Lake Konstanz</strain>
    </source>
</reference>
<accession>A0A0S4JPR5</accession>
<feature type="transmembrane region" description="Helical" evidence="3">
    <location>
        <begin position="795"/>
        <end position="820"/>
    </location>
</feature>
<evidence type="ECO:0000256" key="1">
    <source>
        <dbReference type="ARBA" id="ARBA00022737"/>
    </source>
</evidence>
<feature type="region of interest" description="Disordered" evidence="2">
    <location>
        <begin position="358"/>
        <end position="381"/>
    </location>
</feature>
<dbReference type="SMART" id="SM00698">
    <property type="entry name" value="MORN"/>
    <property type="match status" value="3"/>
</dbReference>
<feature type="compositionally biased region" description="Polar residues" evidence="2">
    <location>
        <begin position="275"/>
        <end position="291"/>
    </location>
</feature>
<name>A0A0S4JPR5_BODSA</name>
<dbReference type="SUPFAM" id="SSF82185">
    <property type="entry name" value="Histone H3 K4-specific methyltransferase SET7/9 N-terminal domain"/>
    <property type="match status" value="1"/>
</dbReference>
<feature type="compositionally biased region" description="Basic and acidic residues" evidence="2">
    <location>
        <begin position="249"/>
        <end position="262"/>
    </location>
</feature>
<dbReference type="AlphaFoldDB" id="A0A0S4JPR5"/>
<dbReference type="Proteomes" id="UP000051952">
    <property type="component" value="Unassembled WGS sequence"/>
</dbReference>
<evidence type="ECO:0008006" key="6">
    <source>
        <dbReference type="Google" id="ProtNLM"/>
    </source>
</evidence>
<feature type="transmembrane region" description="Helical" evidence="3">
    <location>
        <begin position="655"/>
        <end position="675"/>
    </location>
</feature>
<feature type="compositionally biased region" description="Polar residues" evidence="2">
    <location>
        <begin position="363"/>
        <end position="372"/>
    </location>
</feature>
<keyword evidence="5" id="KW-1185">Reference proteome</keyword>
<feature type="transmembrane region" description="Helical" evidence="3">
    <location>
        <begin position="548"/>
        <end position="567"/>
    </location>
</feature>
<dbReference type="PANTHER" id="PTHR43215:SF14">
    <property type="entry name" value="RADIAL SPOKE HEAD 1 HOMOLOG"/>
    <property type="match status" value="1"/>
</dbReference>
<feature type="region of interest" description="Disordered" evidence="2">
    <location>
        <begin position="228"/>
        <end position="307"/>
    </location>
</feature>
<keyword evidence="1" id="KW-0677">Repeat</keyword>
<dbReference type="VEuPathDB" id="TriTrypDB:BSAL_38830"/>
<evidence type="ECO:0000313" key="5">
    <source>
        <dbReference type="Proteomes" id="UP000051952"/>
    </source>
</evidence>
<sequence>MAPKSVAPQRQPPVPPTTHEPFPTFSSTLAVLPLSPLREGYYGSVLFNDIQPTHLPYLEASAFELTGSAQLIRSPNRGVNPSDIPRRSGRGLMVYSDRTMYEGDWVDDERHGHGICYFPSGNIYIGSFAHGHMEGPGSMLYHDGDFFTGSFRQSVCHGIGVFYSGGTEVRGEWRNGVRVAVQKRRGTSMEDFDAQRLHYESFRAVLGQLHGHFVYYSLFDNRFQRSTINNPSSDGIKEPLRPESVLPKESLHLSSEDKKTIHDTIPAVDVDQEDASSSAPTYQSQPQSPGSTGFAPLSTGKYGRGSHHHASFSIDADIDNANIQAIVNVKRRLSSPPQLPLVAPESTLLDPQRRRYRNKSLDHTFNSPTKNTSHPREPIPPLFATTNANHAQSIMASPHLTQQATAFPQPAIGVVQLALDHPPHRSGELASLRMTNARVLFASAGPMVNEHFAFGEYVRYVISFLLPVLSIPHIPWCPLIMTGLEVEREFVVSGAALSHDFTPPKGAVYVALTGFLVHLVAIIIAGATTGSTASIGNTVQHIELIAPAVAWLIFAFVCAGYHGYFRVAHALERLDRRLAPKLAAFAASVIDASADICVFTWDEEGRSKITNPHYKYRWLFYSFIVGSACALAVPVTRSSFGKEAFLSSHDSASVVVALSFIAMFLFSSGITFYVLKITDMQRQVTSQLQVLTKLAFLGGVSMTAPSEHRNIKFDFDAPLDLSEVFCGFVGWWVHRNFILAASACSNHFARATSLTAVIFGQLLICLVVIGDVAYAGASGQLRLGGPGSDQSPGQIYFTGAHGLALVWVPLGGFLVVRYLIACVATQDELKAHLSIMNVASLYHNIQPSSKRPPSEGNSNNNNTDSIHDVVCIGGGTLIRSCCTTAAEHDPCPTIASIPVNNFGVVLLSAVFVLAFSVLWVLFADAVNKN</sequence>
<dbReference type="OrthoDB" id="270720at2759"/>
<dbReference type="InterPro" id="IPR003409">
    <property type="entry name" value="MORN"/>
</dbReference>